<feature type="chain" id="PRO_5042618636" evidence="1">
    <location>
        <begin position="26"/>
        <end position="932"/>
    </location>
</feature>
<dbReference type="InterPro" id="IPR036058">
    <property type="entry name" value="Kazal_dom_sf"/>
</dbReference>
<dbReference type="CTD" id="8434"/>
<dbReference type="InterPro" id="IPR056978">
    <property type="entry name" value="CC4_RECK"/>
</dbReference>
<feature type="domain" description="Kazal-like" evidence="2">
    <location>
        <begin position="578"/>
        <end position="639"/>
    </location>
</feature>
<dbReference type="Pfam" id="PF23298">
    <property type="entry name" value="FZ_RECK"/>
    <property type="match status" value="1"/>
</dbReference>
<keyword evidence="3" id="KW-1185">Reference proteome</keyword>
<dbReference type="InterPro" id="IPR055110">
    <property type="entry name" value="RECK-like_N"/>
</dbReference>
<proteinExistence type="predicted"/>
<protein>
    <submittedName>
        <fullName evidence="4">Reversion-inducing cysteine-rich protein with Kazal motifs</fullName>
    </submittedName>
</protein>
<feature type="signal peptide" evidence="1">
    <location>
        <begin position="1"/>
        <end position="25"/>
    </location>
</feature>
<gene>
    <name evidence="4" type="primary">LOC107268031</name>
</gene>
<dbReference type="GO" id="GO:0008191">
    <property type="term" value="F:metalloendopeptidase inhibitor activity"/>
    <property type="evidence" value="ECO:0007669"/>
    <property type="project" value="InterPro"/>
</dbReference>
<sequence length="932" mass="101869">MMGSTSIISWASIVVIVINFYPVIAQEMNCCSLAAGSCRNVCSKIPLVALGAEAEARKNATSRLLEFCSTELTNFWNCVNSTLREAAENEDWAGRGCCHLAQNPICRSTCALSGSRSDLKGVCRASDELEFSSCLERREDGETCCSGIANSTCRSVCKDIFHKPGKQSTLKLYSSKGCFHQIPKCLRAAAGAKNIDDPKQYLHCCDKATSPGCLVTCRETLHTATTDTDIFDVLSNKCSPVLPHLPMWSCFLNSTPAKSARLPLDLGKLSCCSRASTSSCKNLCWRAFQADWEQAWVQLDEECISLPIESELRRCLEDADETCEMGCSGLSYCVQYNDRPTALFRTCSPTADEAAKWEANHWSRGGIISGLAVPVRAAQSCPIETLRAAACLLQLRPCESRAHETRLCREDCLQLMTSCVDWSAIKGPHTATTLCSKLSVPRQDMPCVPFSVSSTFSTDTLPAEPALRPEEDITTPCRPNPCRKDQVCVLQSNNPQHMECLPGCMLGVMSKQVVPVGTWVQIPRVDKQGCLKICQCTSRGLEKCRMLNCFALNSCWIQNRFVAHRASFYLECNLCHCFEGEVTCSRRSCGEFRMPALPCDCPAHYVPVCGRLGVTFASACLAKCSGLSASEMEFGSCSSRDPCASNPCDSTEKCVKKVRVCLSPIHKPCRQYECVPLNCDLKEDEPVCDTENKQHKNSCAMVRIGASLGYRGPCLKDCSLRGPVCGINGEVYSSECAAWAERTVVDYPGPCIAVGLIGDKAKPRCGEAVQCPPLVQPYCIGVTPPGACCPVCGGAARLFYSRKQLDRIFYVMEEESDKDAVTLETLLVALGRQVQVAQCALRGMATPEGDVFVVSQPLPKKPSTLQMQACIQEMEKLVTRIQERSPRIVAEVPLGSLTKAETIYGYILNSATTPVLCNLVIMVPLLIINSFV</sequence>
<dbReference type="InterPro" id="IPR056977">
    <property type="entry name" value="FnI_RECK"/>
</dbReference>
<dbReference type="InterPro" id="IPR002350">
    <property type="entry name" value="Kazal_dom"/>
</dbReference>
<keyword evidence="1" id="KW-0732">Signal</keyword>
<dbReference type="Gene3D" id="3.30.60.30">
    <property type="match status" value="2"/>
</dbReference>
<dbReference type="PROSITE" id="PS51465">
    <property type="entry name" value="KAZAL_2"/>
    <property type="match status" value="1"/>
</dbReference>
<dbReference type="InterPro" id="IPR056979">
    <property type="entry name" value="FZ_RECK"/>
</dbReference>
<dbReference type="SMART" id="SM00280">
    <property type="entry name" value="KAZAL"/>
    <property type="match status" value="3"/>
</dbReference>
<evidence type="ECO:0000313" key="4">
    <source>
        <dbReference type="RefSeq" id="XP_015595856.1"/>
    </source>
</evidence>
<dbReference type="KEGG" id="ccin:107268031"/>
<reference evidence="4" key="1">
    <citation type="submission" date="2025-08" db="UniProtKB">
        <authorList>
            <consortium name="RefSeq"/>
        </authorList>
    </citation>
    <scope>IDENTIFICATION</scope>
</reference>
<dbReference type="AlphaFoldDB" id="A0AAJ7FK61"/>
<dbReference type="Pfam" id="PF23332">
    <property type="entry name" value="CC4_RECK"/>
    <property type="match status" value="2"/>
</dbReference>
<name>A0AAJ7FK61_CEPCN</name>
<dbReference type="SUPFAM" id="SSF100895">
    <property type="entry name" value="Kazal-type serine protease inhibitors"/>
    <property type="match status" value="2"/>
</dbReference>
<dbReference type="InterPro" id="IPR039016">
    <property type="entry name" value="RECK"/>
</dbReference>
<dbReference type="Proteomes" id="UP000694920">
    <property type="component" value="Unplaced"/>
</dbReference>
<dbReference type="Pfam" id="PF25027">
    <property type="entry name" value="EGF1_RECK"/>
    <property type="match status" value="1"/>
</dbReference>
<dbReference type="Pfam" id="PF25028">
    <property type="entry name" value="FnI_RECK"/>
    <property type="match status" value="1"/>
</dbReference>
<dbReference type="InterPro" id="IPR056976">
    <property type="entry name" value="EGF1_RECK"/>
</dbReference>
<dbReference type="PANTHER" id="PTHR13487:SF3">
    <property type="entry name" value="REVERSION-INDUCING CYSTEINE-RICH PROTEIN WITH KAZAL MOTIFS"/>
    <property type="match status" value="1"/>
</dbReference>
<evidence type="ECO:0000256" key="1">
    <source>
        <dbReference type="SAM" id="SignalP"/>
    </source>
</evidence>
<dbReference type="RefSeq" id="XP_015595856.1">
    <property type="nucleotide sequence ID" value="XM_015740370.2"/>
</dbReference>
<dbReference type="GO" id="GO:0030198">
    <property type="term" value="P:extracellular matrix organization"/>
    <property type="evidence" value="ECO:0007669"/>
    <property type="project" value="TreeGrafter"/>
</dbReference>
<evidence type="ECO:0000259" key="2">
    <source>
        <dbReference type="PROSITE" id="PS51465"/>
    </source>
</evidence>
<accession>A0AAJ7FK61</accession>
<organism evidence="3 4">
    <name type="scientific">Cephus cinctus</name>
    <name type="common">Wheat stem sawfly</name>
    <dbReference type="NCBI Taxonomy" id="211228"/>
    <lineage>
        <taxon>Eukaryota</taxon>
        <taxon>Metazoa</taxon>
        <taxon>Ecdysozoa</taxon>
        <taxon>Arthropoda</taxon>
        <taxon>Hexapoda</taxon>
        <taxon>Insecta</taxon>
        <taxon>Pterygota</taxon>
        <taxon>Neoptera</taxon>
        <taxon>Endopterygota</taxon>
        <taxon>Hymenoptera</taxon>
        <taxon>Cephoidea</taxon>
        <taxon>Cephidae</taxon>
        <taxon>Cephus</taxon>
    </lineage>
</organism>
<dbReference type="GeneID" id="107268031"/>
<evidence type="ECO:0000313" key="3">
    <source>
        <dbReference type="Proteomes" id="UP000694920"/>
    </source>
</evidence>
<dbReference type="PANTHER" id="PTHR13487">
    <property type="entry name" value="SERINE PROTEASE INHIBITOR"/>
    <property type="match status" value="1"/>
</dbReference>
<dbReference type="GO" id="GO:0005886">
    <property type="term" value="C:plasma membrane"/>
    <property type="evidence" value="ECO:0007669"/>
    <property type="project" value="TreeGrafter"/>
</dbReference>
<dbReference type="Pfam" id="PF07648">
    <property type="entry name" value="Kazal_2"/>
    <property type="match status" value="3"/>
</dbReference>
<dbReference type="Pfam" id="PF22961">
    <property type="entry name" value="RECK-like_N"/>
    <property type="match status" value="1"/>
</dbReference>